<gene>
    <name evidence="1" type="ORF">LCGC14_0662800</name>
</gene>
<protein>
    <submittedName>
        <fullName evidence="1">Uncharacterized protein</fullName>
    </submittedName>
</protein>
<dbReference type="AlphaFoldDB" id="A0A0F9QT34"/>
<organism evidence="1">
    <name type="scientific">marine sediment metagenome</name>
    <dbReference type="NCBI Taxonomy" id="412755"/>
    <lineage>
        <taxon>unclassified sequences</taxon>
        <taxon>metagenomes</taxon>
        <taxon>ecological metagenomes</taxon>
    </lineage>
</organism>
<proteinExistence type="predicted"/>
<evidence type="ECO:0000313" key="1">
    <source>
        <dbReference type="EMBL" id="KKN47440.1"/>
    </source>
</evidence>
<dbReference type="EMBL" id="LAZR01001276">
    <property type="protein sequence ID" value="KKN47440.1"/>
    <property type="molecule type" value="Genomic_DNA"/>
</dbReference>
<reference evidence="1" key="1">
    <citation type="journal article" date="2015" name="Nature">
        <title>Complex archaea that bridge the gap between prokaryotes and eukaryotes.</title>
        <authorList>
            <person name="Spang A."/>
            <person name="Saw J.H."/>
            <person name="Jorgensen S.L."/>
            <person name="Zaremba-Niedzwiedzka K."/>
            <person name="Martijn J."/>
            <person name="Lind A.E."/>
            <person name="van Eijk R."/>
            <person name="Schleper C."/>
            <person name="Guy L."/>
            <person name="Ettema T.J."/>
        </authorList>
    </citation>
    <scope>NUCLEOTIDE SEQUENCE</scope>
</reference>
<name>A0A0F9QT34_9ZZZZ</name>
<accession>A0A0F9QT34</accession>
<comment type="caution">
    <text evidence="1">The sequence shown here is derived from an EMBL/GenBank/DDBJ whole genome shotgun (WGS) entry which is preliminary data.</text>
</comment>
<sequence length="115" mass="12254">MAREDLTLNAITTDGVVHTPVAAAADGNMFRNSGRLFLLVTNAHGSEARTLTFPTPSQIGGLDIEDPAVVVAAGTTMLIGPFRPLLFNQVSGDDIGRVYIDYNDAADLIVAMYQM</sequence>